<comment type="caution">
    <text evidence="1">The sequence shown here is derived from an EMBL/GenBank/DDBJ whole genome shotgun (WGS) entry which is preliminary data.</text>
</comment>
<dbReference type="Proteomes" id="UP000651482">
    <property type="component" value="Unassembled WGS sequence"/>
</dbReference>
<reference evidence="1" key="1">
    <citation type="submission" date="2020-08" db="EMBL/GenBank/DDBJ databases">
        <title>Genome public.</title>
        <authorList>
            <person name="Liu C."/>
            <person name="Sun Q."/>
        </authorList>
    </citation>
    <scope>NUCLEOTIDE SEQUENCE</scope>
    <source>
        <strain evidence="1">NSJ-40</strain>
    </source>
</reference>
<keyword evidence="2" id="KW-1185">Reference proteome</keyword>
<sequence>MQRVIQLMNLLWRMYEMYKRSMTMTKGVCIGVLAGAAATAIGTQMMKDKKHLKKNANKALHAMGDFVGNMETMFKG</sequence>
<evidence type="ECO:0000313" key="1">
    <source>
        <dbReference type="EMBL" id="MBC8534740.1"/>
    </source>
</evidence>
<protein>
    <submittedName>
        <fullName evidence="1">Uncharacterized protein</fullName>
    </submittedName>
</protein>
<dbReference type="RefSeq" id="WP_249320325.1">
    <property type="nucleotide sequence ID" value="NZ_JACRSN010000022.1"/>
</dbReference>
<dbReference type="AlphaFoldDB" id="A0A926HTD2"/>
<evidence type="ECO:0000313" key="2">
    <source>
        <dbReference type="Proteomes" id="UP000651482"/>
    </source>
</evidence>
<gene>
    <name evidence="1" type="ORF">IAG03_12240</name>
</gene>
<name>A0A926HTD2_9FIRM</name>
<dbReference type="EMBL" id="JACRSN010000022">
    <property type="protein sequence ID" value="MBC8534740.1"/>
    <property type="molecule type" value="Genomic_DNA"/>
</dbReference>
<accession>A0A926HTD2</accession>
<organism evidence="1 2">
    <name type="scientific">Yeguia hominis</name>
    <dbReference type="NCBI Taxonomy" id="2763662"/>
    <lineage>
        <taxon>Bacteria</taxon>
        <taxon>Bacillati</taxon>
        <taxon>Bacillota</taxon>
        <taxon>Clostridia</taxon>
        <taxon>Eubacteriales</taxon>
        <taxon>Yeguiaceae</taxon>
        <taxon>Yeguia</taxon>
    </lineage>
</organism>
<proteinExistence type="predicted"/>